<evidence type="ECO:0000256" key="10">
    <source>
        <dbReference type="RuleBase" id="RU000304"/>
    </source>
</evidence>
<feature type="binding site" evidence="9">
    <location>
        <position position="33"/>
    </location>
    <ligand>
        <name>ATP</name>
        <dbReference type="ChEBI" id="CHEBI:30616"/>
    </ligand>
</feature>
<dbReference type="PROSITE" id="PS00107">
    <property type="entry name" value="PROTEIN_KINASE_ATP"/>
    <property type="match status" value="1"/>
</dbReference>
<accession>A0A9P6KAB5</accession>
<feature type="domain" description="Protein kinase" evidence="11">
    <location>
        <begin position="4"/>
        <end position="208"/>
    </location>
</feature>
<keyword evidence="1 10" id="KW-0723">Serine/threonine-protein kinase</keyword>
<dbReference type="InterPro" id="IPR008271">
    <property type="entry name" value="Ser/Thr_kinase_AS"/>
</dbReference>
<dbReference type="GO" id="GO:0004708">
    <property type="term" value="F:MAP kinase kinase activity"/>
    <property type="evidence" value="ECO:0007669"/>
    <property type="project" value="UniProtKB-EC"/>
</dbReference>
<dbReference type="InterPro" id="IPR017441">
    <property type="entry name" value="Protein_kinase_ATP_BS"/>
</dbReference>
<comment type="caution">
    <text evidence="12">The sequence shown here is derived from an EMBL/GenBank/DDBJ whole genome shotgun (WGS) entry which is preliminary data.</text>
</comment>
<dbReference type="AlphaFoldDB" id="A0A9P6KAB5"/>
<keyword evidence="2" id="KW-0597">Phosphoprotein</keyword>
<dbReference type="EC" id="2.7.12.2" evidence="8"/>
<keyword evidence="5 12" id="KW-0418">Kinase</keyword>
<evidence type="ECO:0000256" key="6">
    <source>
        <dbReference type="ARBA" id="ARBA00022840"/>
    </source>
</evidence>
<evidence type="ECO:0000313" key="13">
    <source>
        <dbReference type="Proteomes" id="UP000780801"/>
    </source>
</evidence>
<proteinExistence type="inferred from homology"/>
<organism evidence="12 13">
    <name type="scientific">Lunasporangiospora selenospora</name>
    <dbReference type="NCBI Taxonomy" id="979761"/>
    <lineage>
        <taxon>Eukaryota</taxon>
        <taxon>Fungi</taxon>
        <taxon>Fungi incertae sedis</taxon>
        <taxon>Mucoromycota</taxon>
        <taxon>Mortierellomycotina</taxon>
        <taxon>Mortierellomycetes</taxon>
        <taxon>Mortierellales</taxon>
        <taxon>Mortierellaceae</taxon>
        <taxon>Lunasporangiospora</taxon>
    </lineage>
</organism>
<evidence type="ECO:0000259" key="11">
    <source>
        <dbReference type="PROSITE" id="PS50011"/>
    </source>
</evidence>
<name>A0A9P6KAB5_9FUNG</name>
<evidence type="ECO:0000256" key="8">
    <source>
        <dbReference type="ARBA" id="ARBA00038999"/>
    </source>
</evidence>
<dbReference type="PANTHER" id="PTHR48013">
    <property type="entry name" value="DUAL SPECIFICITY MITOGEN-ACTIVATED PROTEIN KINASE KINASE 5-RELATED"/>
    <property type="match status" value="1"/>
</dbReference>
<dbReference type="GO" id="GO:0005524">
    <property type="term" value="F:ATP binding"/>
    <property type="evidence" value="ECO:0007669"/>
    <property type="project" value="UniProtKB-UniRule"/>
</dbReference>
<keyword evidence="6 9" id="KW-0067">ATP-binding</keyword>
<evidence type="ECO:0000313" key="12">
    <source>
        <dbReference type="EMBL" id="KAF9577583.1"/>
    </source>
</evidence>
<dbReference type="Pfam" id="PF00069">
    <property type="entry name" value="Pkinase"/>
    <property type="match status" value="1"/>
</dbReference>
<dbReference type="EMBL" id="JAABOA010004638">
    <property type="protein sequence ID" value="KAF9577583.1"/>
    <property type="molecule type" value="Genomic_DNA"/>
</dbReference>
<protein>
    <recommendedName>
        <fullName evidence="8">mitogen-activated protein kinase kinase</fullName>
        <ecNumber evidence="8">2.7.12.2</ecNumber>
    </recommendedName>
</protein>
<keyword evidence="3" id="KW-0808">Transferase</keyword>
<dbReference type="SMART" id="SM00220">
    <property type="entry name" value="S_TKc"/>
    <property type="match status" value="1"/>
</dbReference>
<dbReference type="GO" id="GO:0071474">
    <property type="term" value="P:cellular hyperosmotic response"/>
    <property type="evidence" value="ECO:0007669"/>
    <property type="project" value="TreeGrafter"/>
</dbReference>
<dbReference type="InterPro" id="IPR000719">
    <property type="entry name" value="Prot_kinase_dom"/>
</dbReference>
<dbReference type="PROSITE" id="PS00108">
    <property type="entry name" value="PROTEIN_KINASE_ST"/>
    <property type="match status" value="1"/>
</dbReference>
<dbReference type="GO" id="GO:0038066">
    <property type="term" value="P:p38MAPK cascade"/>
    <property type="evidence" value="ECO:0007669"/>
    <property type="project" value="UniProtKB-ARBA"/>
</dbReference>
<evidence type="ECO:0000256" key="2">
    <source>
        <dbReference type="ARBA" id="ARBA00022553"/>
    </source>
</evidence>
<dbReference type="PROSITE" id="PS50011">
    <property type="entry name" value="PROTEIN_KINASE_DOM"/>
    <property type="match status" value="1"/>
</dbReference>
<evidence type="ECO:0000256" key="9">
    <source>
        <dbReference type="PROSITE-ProRule" id="PRU10141"/>
    </source>
</evidence>
<dbReference type="GO" id="GO:0032991">
    <property type="term" value="C:protein-containing complex"/>
    <property type="evidence" value="ECO:0007669"/>
    <property type="project" value="UniProtKB-ARBA"/>
</dbReference>
<evidence type="ECO:0000256" key="5">
    <source>
        <dbReference type="ARBA" id="ARBA00022777"/>
    </source>
</evidence>
<dbReference type="OrthoDB" id="10252354at2759"/>
<dbReference type="Gene3D" id="1.10.510.10">
    <property type="entry name" value="Transferase(Phosphotransferase) domain 1"/>
    <property type="match status" value="1"/>
</dbReference>
<comment type="similarity">
    <text evidence="7">Belongs to the protein kinase superfamily. STE Ser/Thr protein kinase family. MAP kinase kinase subfamily.</text>
</comment>
<dbReference type="Proteomes" id="UP000780801">
    <property type="component" value="Unassembled WGS sequence"/>
</dbReference>
<keyword evidence="13" id="KW-1185">Reference proteome</keyword>
<evidence type="ECO:0000256" key="1">
    <source>
        <dbReference type="ARBA" id="ARBA00022527"/>
    </source>
</evidence>
<dbReference type="PANTHER" id="PTHR48013:SF25">
    <property type="entry name" value="MAP KINASE KINASE PBS2"/>
    <property type="match status" value="1"/>
</dbReference>
<dbReference type="GO" id="GO:0005737">
    <property type="term" value="C:cytoplasm"/>
    <property type="evidence" value="ECO:0007669"/>
    <property type="project" value="UniProtKB-ARBA"/>
</dbReference>
<evidence type="ECO:0000256" key="7">
    <source>
        <dbReference type="ARBA" id="ARBA00038035"/>
    </source>
</evidence>
<evidence type="ECO:0000256" key="4">
    <source>
        <dbReference type="ARBA" id="ARBA00022741"/>
    </source>
</evidence>
<evidence type="ECO:0000256" key="3">
    <source>
        <dbReference type="ARBA" id="ARBA00022679"/>
    </source>
</evidence>
<dbReference type="InterPro" id="IPR011009">
    <property type="entry name" value="Kinase-like_dom_sf"/>
</dbReference>
<sequence length="208" mass="23466">MDELQLLEELGKGQYGTVQKVYHKPTNVTMAMKETRLELDQSKLNSILMELDVLHKSQSPYIVDFYGAFFIETCVYYCMEFMDAGSLDKLYQIGVPEDILSSITHSMVSGLKFLKDELSIIHRDVKPTNVLVNSQGQVKLCDFGVSGQLVQSMAKTHIGCQSYMAEHPFLTKYEEGEVDIKGWAVRAMEARKKREADAKEEKAATPPA</sequence>
<dbReference type="GO" id="GO:0004674">
    <property type="term" value="F:protein serine/threonine kinase activity"/>
    <property type="evidence" value="ECO:0007669"/>
    <property type="project" value="UniProtKB-KW"/>
</dbReference>
<dbReference type="FunFam" id="3.30.200.20:FF:000341">
    <property type="entry name" value="MAP kinase kinase PBS2"/>
    <property type="match status" value="1"/>
</dbReference>
<dbReference type="SUPFAM" id="SSF56112">
    <property type="entry name" value="Protein kinase-like (PK-like)"/>
    <property type="match status" value="1"/>
</dbReference>
<reference evidence="12" key="1">
    <citation type="journal article" date="2020" name="Fungal Divers.">
        <title>Resolving the Mortierellaceae phylogeny through synthesis of multi-gene phylogenetics and phylogenomics.</title>
        <authorList>
            <person name="Vandepol N."/>
            <person name="Liber J."/>
            <person name="Desiro A."/>
            <person name="Na H."/>
            <person name="Kennedy M."/>
            <person name="Barry K."/>
            <person name="Grigoriev I.V."/>
            <person name="Miller A.N."/>
            <person name="O'Donnell K."/>
            <person name="Stajich J.E."/>
            <person name="Bonito G."/>
        </authorList>
    </citation>
    <scope>NUCLEOTIDE SEQUENCE</scope>
    <source>
        <strain evidence="12">KOD1015</strain>
    </source>
</reference>
<gene>
    <name evidence="12" type="primary">WIS1</name>
    <name evidence="12" type="ORF">BGW38_007115</name>
</gene>
<dbReference type="Gene3D" id="3.30.200.20">
    <property type="entry name" value="Phosphorylase Kinase, domain 1"/>
    <property type="match status" value="1"/>
</dbReference>
<keyword evidence="4 9" id="KW-0547">Nucleotide-binding</keyword>